<dbReference type="Proteomes" id="UP000217211">
    <property type="component" value="Chromosome"/>
</dbReference>
<proteinExistence type="predicted"/>
<dbReference type="AlphaFoldDB" id="A0A249P6X8"/>
<evidence type="ECO:0000313" key="2">
    <source>
        <dbReference type="Proteomes" id="UP000217211"/>
    </source>
</evidence>
<accession>A0A249P6X8</accession>
<dbReference type="KEGG" id="esj:SJ05684_c00840"/>
<reference evidence="1 2" key="1">
    <citation type="submission" date="2017-08" db="EMBL/GenBank/DDBJ databases">
        <title>Multipartite genome sequences of Sinorhizobium species nodulating soybeans.</title>
        <authorList>
            <person name="Tian C.F."/>
        </authorList>
    </citation>
    <scope>NUCLEOTIDE SEQUENCE [LARGE SCALE GENOMIC DNA]</scope>
    <source>
        <strain evidence="1 2">CCBAU 05684</strain>
    </source>
</reference>
<keyword evidence="2" id="KW-1185">Reference proteome</keyword>
<dbReference type="EMBL" id="CP023067">
    <property type="protein sequence ID" value="ASY61556.1"/>
    <property type="molecule type" value="Genomic_DNA"/>
</dbReference>
<protein>
    <submittedName>
        <fullName evidence="1">Aldo-keto reductase</fullName>
    </submittedName>
</protein>
<sequence length="79" mass="8782">MPAGVPMAQFALRWILEKEGQATSPSSCARNYVQAQSNASPIGPATEAAIAGLYERLIKVHVHRRWVNRKPHRPPRPRG</sequence>
<evidence type="ECO:0000313" key="1">
    <source>
        <dbReference type="EMBL" id="ASY61556.1"/>
    </source>
</evidence>
<organism evidence="1 2">
    <name type="scientific">Sinorhizobium sojae CCBAU 05684</name>
    <dbReference type="NCBI Taxonomy" id="716928"/>
    <lineage>
        <taxon>Bacteria</taxon>
        <taxon>Pseudomonadati</taxon>
        <taxon>Pseudomonadota</taxon>
        <taxon>Alphaproteobacteria</taxon>
        <taxon>Hyphomicrobiales</taxon>
        <taxon>Rhizobiaceae</taxon>
        <taxon>Sinorhizobium/Ensifer group</taxon>
        <taxon>Sinorhizobium</taxon>
    </lineage>
</organism>
<name>A0A249P6X8_9HYPH</name>
<gene>
    <name evidence="1" type="ORF">SJ05684_c00840</name>
</gene>